<sequence length="289" mass="32783">MKDLDLNIFPSVSKENWRLLAEKQLKGANPDKELQWINEAGLTVEGYYDSSDLNNLSYLKDYFTSIPSHRWKLYERIEVSNEKEANSQALKALMGGCDGIIFNVQKSIDENILLREINSEICDISFMGSISISQSKIAMTSQNCAEESEVNHSPINQIAELIEKAKDRKFVFRSAFSDFFLEIATVRALKYLLDLNRLSSIHIHTEVPIHKSKEHHWFLNTTAGLASILGGSHSINLQTAIGDSRISRNTGNLIREESGLDMYEDQCGGSYYVEVLTDKIIKEVNERLK</sequence>
<accession>A0A239KDT2</accession>
<dbReference type="GO" id="GO:0031419">
    <property type="term" value="F:cobalamin binding"/>
    <property type="evidence" value="ECO:0007669"/>
    <property type="project" value="InterPro"/>
</dbReference>
<feature type="domain" description="Methylmalonyl-CoA mutase alpha/beta chain catalytic" evidence="1">
    <location>
        <begin position="176"/>
        <end position="287"/>
    </location>
</feature>
<dbReference type="AlphaFoldDB" id="A0A239KDT2"/>
<dbReference type="Proteomes" id="UP000198393">
    <property type="component" value="Unassembled WGS sequence"/>
</dbReference>
<reference evidence="2 3" key="1">
    <citation type="submission" date="2017-06" db="EMBL/GenBank/DDBJ databases">
        <authorList>
            <person name="Kim H.J."/>
            <person name="Triplett B.A."/>
        </authorList>
    </citation>
    <scope>NUCLEOTIDE SEQUENCE [LARGE SCALE GENOMIC DNA]</scope>
    <source>
        <strain evidence="2 3">DSM 19307</strain>
    </source>
</reference>
<dbReference type="InterPro" id="IPR016176">
    <property type="entry name" value="Cbl-dep_enz_cat"/>
</dbReference>
<dbReference type="Pfam" id="PF01642">
    <property type="entry name" value="MM_CoA_mutase"/>
    <property type="match status" value="1"/>
</dbReference>
<evidence type="ECO:0000313" key="3">
    <source>
        <dbReference type="Proteomes" id="UP000198393"/>
    </source>
</evidence>
<dbReference type="InterPro" id="IPR006099">
    <property type="entry name" value="MeMalonylCoA_mutase_a/b_cat"/>
</dbReference>
<keyword evidence="3" id="KW-1185">Reference proteome</keyword>
<proteinExistence type="predicted"/>
<evidence type="ECO:0000259" key="1">
    <source>
        <dbReference type="Pfam" id="PF01642"/>
    </source>
</evidence>
<evidence type="ECO:0000313" key="2">
    <source>
        <dbReference type="EMBL" id="SNT15823.1"/>
    </source>
</evidence>
<dbReference type="PANTHER" id="PTHR48101">
    <property type="entry name" value="METHYLMALONYL-COA MUTASE, MITOCHONDRIAL-RELATED"/>
    <property type="match status" value="1"/>
</dbReference>
<name>A0A239KDT2_EKHLU</name>
<organism evidence="2 3">
    <name type="scientific">Ekhidna lutea</name>
    <dbReference type="NCBI Taxonomy" id="447679"/>
    <lineage>
        <taxon>Bacteria</taxon>
        <taxon>Pseudomonadati</taxon>
        <taxon>Bacteroidota</taxon>
        <taxon>Cytophagia</taxon>
        <taxon>Cytophagales</taxon>
        <taxon>Reichenbachiellaceae</taxon>
        <taxon>Ekhidna</taxon>
    </lineage>
</organism>
<dbReference type="Gene3D" id="3.20.20.240">
    <property type="entry name" value="Methylmalonyl-CoA mutase"/>
    <property type="match status" value="2"/>
</dbReference>
<dbReference type="OrthoDB" id="9762378at2"/>
<dbReference type="EMBL" id="FZPD01000004">
    <property type="protein sequence ID" value="SNT15823.1"/>
    <property type="molecule type" value="Genomic_DNA"/>
</dbReference>
<gene>
    <name evidence="2" type="ORF">SAMN05421640_2566</name>
</gene>
<dbReference type="RefSeq" id="WP_089357265.1">
    <property type="nucleotide sequence ID" value="NZ_FZPD01000004.1"/>
</dbReference>
<dbReference type="SUPFAM" id="SSF51703">
    <property type="entry name" value="Cobalamin (vitamin B12)-dependent enzymes"/>
    <property type="match status" value="1"/>
</dbReference>
<dbReference type="GO" id="GO:0016866">
    <property type="term" value="F:intramolecular transferase activity"/>
    <property type="evidence" value="ECO:0007669"/>
    <property type="project" value="InterPro"/>
</dbReference>
<protein>
    <submittedName>
        <fullName evidence="2">Methylmalonyl-CoA mutase</fullName>
    </submittedName>
</protein>